<dbReference type="FunFam" id="3.30.160.60:FF:001119">
    <property type="entry name" value="zinc finger protein 408"/>
    <property type="match status" value="1"/>
</dbReference>
<dbReference type="AlphaFoldDB" id="A0A3B1K2M6"/>
<keyword evidence="9" id="KW-0804">Transcription</keyword>
<evidence type="ECO:0000313" key="16">
    <source>
        <dbReference type="Proteomes" id="UP000018467"/>
    </source>
</evidence>
<dbReference type="Gene3D" id="3.30.160.60">
    <property type="entry name" value="Classic Zinc Finger"/>
    <property type="match status" value="3"/>
</dbReference>
<proteinExistence type="inferred from homology"/>
<evidence type="ECO:0000256" key="6">
    <source>
        <dbReference type="ARBA" id="ARBA00022833"/>
    </source>
</evidence>
<comment type="similarity">
    <text evidence="2">Belongs to the krueppel C2H2-type zinc-finger protein family.</text>
</comment>
<keyword evidence="16" id="KW-1185">Reference proteome</keyword>
<evidence type="ECO:0000256" key="10">
    <source>
        <dbReference type="ARBA" id="ARBA00023242"/>
    </source>
</evidence>
<keyword evidence="13" id="KW-0812">Transmembrane</keyword>
<dbReference type="Ensembl" id="ENSAMXT00000034195.1">
    <property type="protein sequence ID" value="ENSAMXP00000048216.1"/>
    <property type="gene ID" value="ENSAMXG00000041981.1"/>
</dbReference>
<evidence type="ECO:0000256" key="11">
    <source>
        <dbReference type="PROSITE-ProRule" id="PRU00042"/>
    </source>
</evidence>
<dbReference type="InParanoid" id="A0A3B1K2M6"/>
<comment type="subcellular location">
    <subcellularLocation>
        <location evidence="1">Nucleus</location>
    </subcellularLocation>
</comment>
<evidence type="ECO:0000256" key="12">
    <source>
        <dbReference type="SAM" id="MobiDB-lite"/>
    </source>
</evidence>
<dbReference type="FunFam" id="3.30.160.60:FF:001968">
    <property type="entry name" value="chorion transcription factor Cf2 isoform X3"/>
    <property type="match status" value="1"/>
</dbReference>
<dbReference type="GO" id="GO:0000981">
    <property type="term" value="F:DNA-binding transcription factor activity, RNA polymerase II-specific"/>
    <property type="evidence" value="ECO:0007669"/>
    <property type="project" value="TreeGrafter"/>
</dbReference>
<name>A0A3B1K2M6_ASTMX</name>
<evidence type="ECO:0000256" key="3">
    <source>
        <dbReference type="ARBA" id="ARBA00022723"/>
    </source>
</evidence>
<keyword evidence="7" id="KW-0805">Transcription regulation</keyword>
<reference evidence="15" key="4">
    <citation type="submission" date="2025-09" db="UniProtKB">
        <authorList>
            <consortium name="Ensembl"/>
        </authorList>
    </citation>
    <scope>IDENTIFICATION</scope>
</reference>
<evidence type="ECO:0000313" key="15">
    <source>
        <dbReference type="Ensembl" id="ENSAMXP00000048216.1"/>
    </source>
</evidence>
<evidence type="ECO:0000259" key="14">
    <source>
        <dbReference type="PROSITE" id="PS50157"/>
    </source>
</evidence>
<dbReference type="PANTHER" id="PTHR24388:SF50">
    <property type="entry name" value="ZINC FINGER PROTEIN 646"/>
    <property type="match status" value="1"/>
</dbReference>
<dbReference type="GO" id="GO:0008270">
    <property type="term" value="F:zinc ion binding"/>
    <property type="evidence" value="ECO:0007669"/>
    <property type="project" value="UniProtKB-KW"/>
</dbReference>
<dbReference type="SMART" id="SM00355">
    <property type="entry name" value="ZnF_C2H2"/>
    <property type="match status" value="3"/>
</dbReference>
<feature type="domain" description="C2H2-type" evidence="14">
    <location>
        <begin position="304"/>
        <end position="331"/>
    </location>
</feature>
<dbReference type="InterPro" id="IPR013087">
    <property type="entry name" value="Znf_C2H2_type"/>
</dbReference>
<dbReference type="PROSITE" id="PS50157">
    <property type="entry name" value="ZINC_FINGER_C2H2_2"/>
    <property type="match status" value="3"/>
</dbReference>
<reference evidence="16" key="2">
    <citation type="journal article" date="2014" name="Nat. Commun.">
        <title>The cavefish genome reveals candidate genes for eye loss.</title>
        <authorList>
            <person name="McGaugh S.E."/>
            <person name="Gross J.B."/>
            <person name="Aken B."/>
            <person name="Blin M."/>
            <person name="Borowsky R."/>
            <person name="Chalopin D."/>
            <person name="Hinaux H."/>
            <person name="Jeffery W.R."/>
            <person name="Keene A."/>
            <person name="Ma L."/>
            <person name="Minx P."/>
            <person name="Murphy D."/>
            <person name="O'Quin K.E."/>
            <person name="Retaux S."/>
            <person name="Rohner N."/>
            <person name="Searle S.M."/>
            <person name="Stahl B.A."/>
            <person name="Tabin C."/>
            <person name="Volff J.N."/>
            <person name="Yoshizawa M."/>
            <person name="Warren W.C."/>
        </authorList>
    </citation>
    <scope>NUCLEOTIDE SEQUENCE [LARGE SCALE GENOMIC DNA]</scope>
    <source>
        <strain evidence="16">female</strain>
    </source>
</reference>
<feature type="domain" description="C2H2-type" evidence="14">
    <location>
        <begin position="332"/>
        <end position="359"/>
    </location>
</feature>
<reference evidence="16" key="1">
    <citation type="submission" date="2013-03" db="EMBL/GenBank/DDBJ databases">
        <authorList>
            <person name="Jeffery W."/>
            <person name="Warren W."/>
            <person name="Wilson R.K."/>
        </authorList>
    </citation>
    <scope>NUCLEOTIDE SEQUENCE</scope>
    <source>
        <strain evidence="16">female</strain>
    </source>
</reference>
<keyword evidence="13" id="KW-0472">Membrane</keyword>
<dbReference type="Pfam" id="PF00096">
    <property type="entry name" value="zf-C2H2"/>
    <property type="match status" value="2"/>
</dbReference>
<dbReference type="PANTHER" id="PTHR24388">
    <property type="entry name" value="ZINC FINGER PROTEIN"/>
    <property type="match status" value="1"/>
</dbReference>
<evidence type="ECO:0000256" key="13">
    <source>
        <dbReference type="SAM" id="Phobius"/>
    </source>
</evidence>
<sequence length="391" mass="44706">MSTAVDVHAQLATVLERFAKCALLEMTKIIDNDSAVLRAEISRRQMEIESLMCKLQFAESELRSARQAAAARQHPSNIRSVGVQVSSALNQRDYKERHQDVHRDHLSQQASGARVYIFIYKHFVSVIQLFFFLVASVFNYSYIYLQDNGVEPFHVKEERTEVKTWNNEEDPQVEESQGCWAEERGTPNKSSDGCDEYLVNEAKPDIIWDSTEVEDFSINSAPRSEASQRLEISQEAANMSLNQRTSEISQSPRQSITIQYHPATDCDTITQHRRGRPANVATALLAPPVTEQRSDGVGTGEKSSRCPQCGKTFTTRFYLKIHQRIHTGERPYTCLQCGKRFYCNSHLISHQRSHTGEKPYSCEECGKSYSHLNSLKLHQRSHTEEEAYTYW</sequence>
<feature type="region of interest" description="Disordered" evidence="12">
    <location>
        <begin position="167"/>
        <end position="193"/>
    </location>
</feature>
<keyword evidence="5 11" id="KW-0863">Zinc-finger</keyword>
<keyword evidence="8" id="KW-0238">DNA-binding</keyword>
<dbReference type="InterPro" id="IPR036236">
    <property type="entry name" value="Znf_C2H2_sf"/>
</dbReference>
<keyword evidence="3" id="KW-0479">Metal-binding</keyword>
<feature type="transmembrane region" description="Helical" evidence="13">
    <location>
        <begin position="123"/>
        <end position="145"/>
    </location>
</feature>
<dbReference type="InterPro" id="IPR050527">
    <property type="entry name" value="Snail/Krueppel_Znf"/>
</dbReference>
<evidence type="ECO:0000256" key="9">
    <source>
        <dbReference type="ARBA" id="ARBA00023163"/>
    </source>
</evidence>
<dbReference type="GO" id="GO:0005634">
    <property type="term" value="C:nucleus"/>
    <property type="evidence" value="ECO:0007669"/>
    <property type="project" value="UniProtKB-SubCell"/>
</dbReference>
<accession>A0A3B1K2M6</accession>
<dbReference type="Proteomes" id="UP000018467">
    <property type="component" value="Unassembled WGS sequence"/>
</dbReference>
<evidence type="ECO:0000256" key="1">
    <source>
        <dbReference type="ARBA" id="ARBA00004123"/>
    </source>
</evidence>
<evidence type="ECO:0000256" key="7">
    <source>
        <dbReference type="ARBA" id="ARBA00023015"/>
    </source>
</evidence>
<dbReference type="GO" id="GO:0000978">
    <property type="term" value="F:RNA polymerase II cis-regulatory region sequence-specific DNA binding"/>
    <property type="evidence" value="ECO:0007669"/>
    <property type="project" value="TreeGrafter"/>
</dbReference>
<dbReference type="PROSITE" id="PS00028">
    <property type="entry name" value="ZINC_FINGER_C2H2_1"/>
    <property type="match status" value="3"/>
</dbReference>
<dbReference type="SUPFAM" id="SSF57667">
    <property type="entry name" value="beta-beta-alpha zinc fingers"/>
    <property type="match status" value="2"/>
</dbReference>
<protein>
    <recommendedName>
        <fullName evidence="14">C2H2-type domain-containing protein</fullName>
    </recommendedName>
</protein>
<evidence type="ECO:0000256" key="8">
    <source>
        <dbReference type="ARBA" id="ARBA00023125"/>
    </source>
</evidence>
<feature type="domain" description="C2H2-type" evidence="14">
    <location>
        <begin position="360"/>
        <end position="387"/>
    </location>
</feature>
<reference evidence="15" key="3">
    <citation type="submission" date="2025-08" db="UniProtKB">
        <authorList>
            <consortium name="Ensembl"/>
        </authorList>
    </citation>
    <scope>IDENTIFICATION</scope>
</reference>
<dbReference type="FunFam" id="3.30.160.60:FF:001506">
    <property type="entry name" value="Zinc finger protein"/>
    <property type="match status" value="1"/>
</dbReference>
<dbReference type="Bgee" id="ENSAMXG00000041981">
    <property type="expression patterns" value="Expressed in zone of skin and 13 other cell types or tissues"/>
</dbReference>
<evidence type="ECO:0000256" key="4">
    <source>
        <dbReference type="ARBA" id="ARBA00022737"/>
    </source>
</evidence>
<keyword evidence="13" id="KW-1133">Transmembrane helix</keyword>
<evidence type="ECO:0000256" key="2">
    <source>
        <dbReference type="ARBA" id="ARBA00006991"/>
    </source>
</evidence>
<dbReference type="STRING" id="7994.ENSAMXP00000048216"/>
<keyword evidence="4" id="KW-0677">Repeat</keyword>
<dbReference type="GeneTree" id="ENSGT01150000286953"/>
<keyword evidence="10" id="KW-0539">Nucleus</keyword>
<keyword evidence="6" id="KW-0862">Zinc</keyword>
<organism evidence="15 16">
    <name type="scientific">Astyanax mexicanus</name>
    <name type="common">Blind cave fish</name>
    <name type="synonym">Astyanax fasciatus mexicanus</name>
    <dbReference type="NCBI Taxonomy" id="7994"/>
    <lineage>
        <taxon>Eukaryota</taxon>
        <taxon>Metazoa</taxon>
        <taxon>Chordata</taxon>
        <taxon>Craniata</taxon>
        <taxon>Vertebrata</taxon>
        <taxon>Euteleostomi</taxon>
        <taxon>Actinopterygii</taxon>
        <taxon>Neopterygii</taxon>
        <taxon>Teleostei</taxon>
        <taxon>Ostariophysi</taxon>
        <taxon>Characiformes</taxon>
        <taxon>Characoidei</taxon>
        <taxon>Acestrorhamphidae</taxon>
        <taxon>Acestrorhamphinae</taxon>
        <taxon>Astyanax</taxon>
    </lineage>
</organism>
<evidence type="ECO:0000256" key="5">
    <source>
        <dbReference type="ARBA" id="ARBA00022771"/>
    </source>
</evidence>